<feature type="domain" description="Mechanosensitive ion channel MscS porin" evidence="14">
    <location>
        <begin position="41"/>
        <end position="274"/>
    </location>
</feature>
<feature type="signal peptide" evidence="11">
    <location>
        <begin position="1"/>
        <end position="29"/>
    </location>
</feature>
<feature type="transmembrane region" description="Helical" evidence="10">
    <location>
        <begin position="716"/>
        <end position="737"/>
    </location>
</feature>
<feature type="transmembrane region" description="Helical" evidence="10">
    <location>
        <begin position="649"/>
        <end position="671"/>
    </location>
</feature>
<dbReference type="Proteomes" id="UP000077875">
    <property type="component" value="Chromosome"/>
</dbReference>
<dbReference type="KEGG" id="haa:A5892_15000"/>
<dbReference type="InterPro" id="IPR025692">
    <property type="entry name" value="MscS_IM_dom1"/>
</dbReference>
<evidence type="ECO:0000256" key="10">
    <source>
        <dbReference type="SAM" id="Phobius"/>
    </source>
</evidence>
<evidence type="ECO:0000256" key="6">
    <source>
        <dbReference type="ARBA" id="ARBA00022989"/>
    </source>
</evidence>
<dbReference type="GO" id="GO:0009992">
    <property type="term" value="P:intracellular water homeostasis"/>
    <property type="evidence" value="ECO:0007669"/>
    <property type="project" value="TreeGrafter"/>
</dbReference>
<feature type="region of interest" description="Disordered" evidence="9">
    <location>
        <begin position="1095"/>
        <end position="1115"/>
    </location>
</feature>
<evidence type="ECO:0000256" key="5">
    <source>
        <dbReference type="ARBA" id="ARBA00022729"/>
    </source>
</evidence>
<keyword evidence="18" id="KW-1185">Reference proteome</keyword>
<accession>A0A172YKE4</accession>
<dbReference type="Pfam" id="PF21082">
    <property type="entry name" value="MS_channel_3rd"/>
    <property type="match status" value="1"/>
</dbReference>
<feature type="transmembrane region" description="Helical" evidence="10">
    <location>
        <begin position="619"/>
        <end position="637"/>
    </location>
</feature>
<dbReference type="Pfam" id="PF12795">
    <property type="entry name" value="MscS_porin"/>
    <property type="match status" value="1"/>
</dbReference>
<dbReference type="Gene3D" id="3.30.70.100">
    <property type="match status" value="1"/>
</dbReference>
<feature type="transmembrane region" description="Helical" evidence="10">
    <location>
        <begin position="873"/>
        <end position="894"/>
    </location>
</feature>
<feature type="transmembrane region" description="Helical" evidence="10">
    <location>
        <begin position="832"/>
        <end position="852"/>
    </location>
</feature>
<dbReference type="GO" id="GO:0008381">
    <property type="term" value="F:mechanosensitive monoatomic ion channel activity"/>
    <property type="evidence" value="ECO:0007669"/>
    <property type="project" value="UniProtKB-ARBA"/>
</dbReference>
<dbReference type="InterPro" id="IPR011014">
    <property type="entry name" value="MscS_channel_TM-2"/>
</dbReference>
<keyword evidence="6 10" id="KW-1133">Transmembrane helix</keyword>
<dbReference type="InterPro" id="IPR052702">
    <property type="entry name" value="MscS-like_channel"/>
</dbReference>
<gene>
    <name evidence="17" type="ORF">A5892_15000</name>
</gene>
<evidence type="ECO:0000256" key="7">
    <source>
        <dbReference type="ARBA" id="ARBA00023136"/>
    </source>
</evidence>
<dbReference type="AlphaFoldDB" id="A0A172YKE4"/>
<feature type="transmembrane region" description="Helical" evidence="10">
    <location>
        <begin position="488"/>
        <end position="513"/>
    </location>
</feature>
<dbReference type="SUPFAM" id="SSF82861">
    <property type="entry name" value="Mechanosensitive channel protein MscS (YggB), transmembrane region"/>
    <property type="match status" value="1"/>
</dbReference>
<dbReference type="FunFam" id="1.10.287.1260:FF:000002">
    <property type="entry name" value="Potassium efflux system KefA"/>
    <property type="match status" value="1"/>
</dbReference>
<dbReference type="InterPro" id="IPR010920">
    <property type="entry name" value="LSM_dom_sf"/>
</dbReference>
<evidence type="ECO:0000259" key="16">
    <source>
        <dbReference type="Pfam" id="PF21088"/>
    </source>
</evidence>
<name>A0A172YKE4_9GAMM</name>
<dbReference type="PROSITE" id="PS01246">
    <property type="entry name" value="UPF0003"/>
    <property type="match status" value="1"/>
</dbReference>
<dbReference type="Pfam" id="PF21088">
    <property type="entry name" value="MS_channel_1st"/>
    <property type="match status" value="1"/>
</dbReference>
<sequence>MRLNPAVIRARLVVCVLLTLLSVALPAQAQDTPSRESIAQQLEQLESSGSSDPSVANDIQLLRESLAGLDRAEVARRQLQALDREIEEAPRRLSGYRQALRALDQDGALPSQAQLERASLEQLEQRLIDSLGELKQEQDAQGDATRRITAAQTLPERAQASIGSAQGRIQQLRTRLRNEGDQLGDIERRQLEIEVAALEAEVELSRRELINNTLLRDLAQAHRELLARQVEARQAELALIQSAVTQKRREKSQRAIEEAREGASPSELDNPLVREVTARNSELSESLLYITERVNELIRDGIETRSQLDAVQQVQSNLNDQVEAVRGSVLLSRILRQQRESLPVMVQRPALNDEIADLRLRQFDLAEARESLGDVERYVDGRLDALIPSLDPATRETVRHTLLSLYESQRELLEQLDREYGNLLTLSIDIQLNQQQLSEIGTSVRATIDEQLFWIASGQPLGLNWLKQLPSALYHEVVDPAWRQVLRALFIVPSLWIVSILPMLALVMALSFYRTRIRQQLRELHDEVGRIKRDSQRHTPLALLLNLVLAIRGPLLLASAGAGLRLSGSTSGLVLGGALLTAAFAWGYFAWARRILIDDGVAMRHFHWPAAYVARLRRLISHLGVASVPVVLVIYLIQHFDSNLVDQPVGLLIVLFGYLMMSVLLFKLILAHVPYLGVKLVRLGLGLAMALVPLVLGGLVLYGYEYTAVRLTTRFITSLYVFGLWVLVEATVVRGLAVAARRLAYRRSVERRRALIQAQGGEAVSEVLEEPPLDMDQVNKQSLRLSKMVLFLVFIAFLYLVWHDLLGVLSYLNNINVWQVEQSEGGVQSVAHVSLASLFIAVITIALMTTMARNLPGLLEVMVLSKLELKTGSAYAISSLLSYIILSCGIVVALGTLGLSWSKLQWLVAALGVGLGFGLQEIFANFISGLIILFERPIRIGDTITLNDLHGTVSRIRMRATTVIDFDRKEIIVPNKTFITDRLINWSLSDNITRVVLTYGVAHGSDLDRVHQMLMQIARDNPLVLEDPEPLVFCMAYGNSSFTFEVRVFVSDIGDRLRVTDQINRAVDAAFKREGVRVAFQQMDVWLHRERDGDKGRKLKGLGIEGDSPGGAQPS</sequence>
<dbReference type="SUPFAM" id="SSF50182">
    <property type="entry name" value="Sm-like ribonucleoproteins"/>
    <property type="match status" value="1"/>
</dbReference>
<feature type="transmembrane region" description="Helical" evidence="10">
    <location>
        <begin position="570"/>
        <end position="591"/>
    </location>
</feature>
<dbReference type="EMBL" id="CP015243">
    <property type="protein sequence ID" value="ANF59701.1"/>
    <property type="molecule type" value="Genomic_DNA"/>
</dbReference>
<dbReference type="Pfam" id="PF12794">
    <property type="entry name" value="MscS_TM"/>
    <property type="match status" value="1"/>
</dbReference>
<evidence type="ECO:0000256" key="11">
    <source>
        <dbReference type="SAM" id="SignalP"/>
    </source>
</evidence>
<feature type="domain" description="Mechanosensitive ion channel transmembrane helices 2/3" evidence="16">
    <location>
        <begin position="880"/>
        <end position="920"/>
    </location>
</feature>
<feature type="domain" description="Mechanosensitive ion channel inner membrane" evidence="13">
    <location>
        <begin position="498"/>
        <end position="818"/>
    </location>
</feature>
<dbReference type="InterPro" id="IPR011066">
    <property type="entry name" value="MscS_channel_C_sf"/>
</dbReference>
<dbReference type="Gene3D" id="2.30.30.60">
    <property type="match status" value="1"/>
</dbReference>
<proteinExistence type="inferred from homology"/>
<dbReference type="InterPro" id="IPR006686">
    <property type="entry name" value="MscS_channel_CS"/>
</dbReference>
<evidence type="ECO:0000256" key="2">
    <source>
        <dbReference type="ARBA" id="ARBA00008017"/>
    </source>
</evidence>
<feature type="region of interest" description="Disordered" evidence="9">
    <location>
        <begin position="251"/>
        <end position="270"/>
    </location>
</feature>
<evidence type="ECO:0000313" key="18">
    <source>
        <dbReference type="Proteomes" id="UP000077875"/>
    </source>
</evidence>
<dbReference type="PANTHER" id="PTHR30347">
    <property type="entry name" value="POTASSIUM CHANNEL RELATED"/>
    <property type="match status" value="1"/>
</dbReference>
<dbReference type="RefSeq" id="WP_064124541.1">
    <property type="nucleotide sequence ID" value="NZ_CP015243.1"/>
</dbReference>
<keyword evidence="5 11" id="KW-0732">Signal</keyword>
<evidence type="ECO:0000256" key="1">
    <source>
        <dbReference type="ARBA" id="ARBA00004651"/>
    </source>
</evidence>
<dbReference type="GO" id="GO:0005886">
    <property type="term" value="C:plasma membrane"/>
    <property type="evidence" value="ECO:0007669"/>
    <property type="project" value="UniProtKB-SubCell"/>
</dbReference>
<evidence type="ECO:0000256" key="4">
    <source>
        <dbReference type="ARBA" id="ARBA00022692"/>
    </source>
</evidence>
<dbReference type="PANTHER" id="PTHR30347:SF1">
    <property type="entry name" value="MECHANOSENSITIVE CHANNEL MSCK"/>
    <property type="match status" value="1"/>
</dbReference>
<feature type="chain" id="PRO_5008004794" description="Mechanosensitive ion channel protein MscS" evidence="11">
    <location>
        <begin position="30"/>
        <end position="1115"/>
    </location>
</feature>
<dbReference type="NCBIfam" id="NF008438">
    <property type="entry name" value="PRK11281.1"/>
    <property type="match status" value="1"/>
</dbReference>
<comment type="subcellular location">
    <subcellularLocation>
        <location evidence="1">Cell membrane</location>
        <topology evidence="1">Multi-pass membrane protein</topology>
    </subcellularLocation>
</comment>
<dbReference type="InterPro" id="IPR023408">
    <property type="entry name" value="MscS_beta-dom_sf"/>
</dbReference>
<protein>
    <recommendedName>
        <fullName evidence="19">Mechanosensitive ion channel protein MscS</fullName>
    </recommendedName>
</protein>
<dbReference type="InterPro" id="IPR024393">
    <property type="entry name" value="MscS_porin"/>
</dbReference>
<dbReference type="Gene3D" id="1.10.287.1260">
    <property type="match status" value="1"/>
</dbReference>
<feature type="transmembrane region" description="Helical" evidence="10">
    <location>
        <begin position="906"/>
        <end position="934"/>
    </location>
</feature>
<reference evidence="17 18" key="1">
    <citation type="submission" date="2016-04" db="EMBL/GenBank/DDBJ databases">
        <title>Complete Genome Sequence of Halotalea alkalilenta IHB B 13600.</title>
        <authorList>
            <person name="Swarnkar M.K."/>
            <person name="Sharma A."/>
            <person name="Kaushal K."/>
            <person name="Soni R."/>
            <person name="Rana S."/>
            <person name="Singh A.K."/>
            <person name="Gulati A."/>
        </authorList>
    </citation>
    <scope>NUCLEOTIDE SEQUENCE [LARGE SCALE GENOMIC DNA]</scope>
    <source>
        <strain evidence="17 18">IHB B 13600</strain>
    </source>
</reference>
<feature type="transmembrane region" description="Helical" evidence="10">
    <location>
        <begin position="683"/>
        <end position="704"/>
    </location>
</feature>
<evidence type="ECO:0000259" key="13">
    <source>
        <dbReference type="Pfam" id="PF12794"/>
    </source>
</evidence>
<feature type="coiled-coil region" evidence="8">
    <location>
        <begin position="169"/>
        <end position="208"/>
    </location>
</feature>
<evidence type="ECO:0000256" key="8">
    <source>
        <dbReference type="SAM" id="Coils"/>
    </source>
</evidence>
<evidence type="ECO:0000259" key="14">
    <source>
        <dbReference type="Pfam" id="PF12795"/>
    </source>
</evidence>
<keyword evidence="4 10" id="KW-0812">Transmembrane</keyword>
<feature type="transmembrane region" description="Helical" evidence="10">
    <location>
        <begin position="541"/>
        <end position="564"/>
    </location>
</feature>
<feature type="domain" description="Mechanosensitive ion channel MscS" evidence="12">
    <location>
        <begin position="922"/>
        <end position="987"/>
    </location>
</feature>
<evidence type="ECO:0000259" key="12">
    <source>
        <dbReference type="Pfam" id="PF00924"/>
    </source>
</evidence>
<feature type="transmembrane region" description="Helical" evidence="10">
    <location>
        <begin position="789"/>
        <end position="812"/>
    </location>
</feature>
<dbReference type="Pfam" id="PF00924">
    <property type="entry name" value="MS_channel_2nd"/>
    <property type="match status" value="1"/>
</dbReference>
<comment type="similarity">
    <text evidence="2">Belongs to the MscS (TC 1.A.23) family.</text>
</comment>
<keyword evidence="7 10" id="KW-0472">Membrane</keyword>
<dbReference type="InterPro" id="IPR006685">
    <property type="entry name" value="MscS_channel_2nd"/>
</dbReference>
<dbReference type="STRING" id="376489.A5892_15000"/>
<evidence type="ECO:0008006" key="19">
    <source>
        <dbReference type="Google" id="ProtNLM"/>
    </source>
</evidence>
<evidence type="ECO:0000256" key="3">
    <source>
        <dbReference type="ARBA" id="ARBA00022475"/>
    </source>
</evidence>
<evidence type="ECO:0000256" key="9">
    <source>
        <dbReference type="SAM" id="MobiDB-lite"/>
    </source>
</evidence>
<dbReference type="InterPro" id="IPR049278">
    <property type="entry name" value="MS_channel_C"/>
</dbReference>
<organism evidence="17 18">
    <name type="scientific">Halotalea alkalilenta</name>
    <dbReference type="NCBI Taxonomy" id="376489"/>
    <lineage>
        <taxon>Bacteria</taxon>
        <taxon>Pseudomonadati</taxon>
        <taxon>Pseudomonadota</taxon>
        <taxon>Gammaproteobacteria</taxon>
        <taxon>Oceanospirillales</taxon>
        <taxon>Halomonadaceae</taxon>
        <taxon>Halotalea</taxon>
    </lineage>
</organism>
<keyword evidence="8" id="KW-0175">Coiled coil</keyword>
<feature type="domain" description="Mechanosensitive ion channel MscS C-terminal" evidence="15">
    <location>
        <begin position="995"/>
        <end position="1077"/>
    </location>
</feature>
<feature type="compositionally biased region" description="Basic and acidic residues" evidence="9">
    <location>
        <begin position="252"/>
        <end position="261"/>
    </location>
</feature>
<evidence type="ECO:0000313" key="17">
    <source>
        <dbReference type="EMBL" id="ANF59701.1"/>
    </source>
</evidence>
<evidence type="ECO:0000259" key="15">
    <source>
        <dbReference type="Pfam" id="PF21082"/>
    </source>
</evidence>
<dbReference type="InterPro" id="IPR049142">
    <property type="entry name" value="MS_channel_1st"/>
</dbReference>
<dbReference type="SUPFAM" id="SSF82689">
    <property type="entry name" value="Mechanosensitive channel protein MscS (YggB), C-terminal domain"/>
    <property type="match status" value="1"/>
</dbReference>
<keyword evidence="3" id="KW-1003">Cell membrane</keyword>